<feature type="repeat" description="PPR" evidence="2">
    <location>
        <begin position="224"/>
        <end position="258"/>
    </location>
</feature>
<evidence type="ECO:0000256" key="2">
    <source>
        <dbReference type="PROSITE-ProRule" id="PRU00708"/>
    </source>
</evidence>
<dbReference type="Gene3D" id="1.25.40.10">
    <property type="entry name" value="Tetratricopeptide repeat domain"/>
    <property type="match status" value="6"/>
</dbReference>
<feature type="repeat" description="PPR" evidence="2">
    <location>
        <begin position="690"/>
        <end position="724"/>
    </location>
</feature>
<dbReference type="InParanoid" id="D7FIK7"/>
<dbReference type="EMBL" id="FN647890">
    <property type="protein sequence ID" value="CBJ28825.1"/>
    <property type="molecule type" value="Genomic_DNA"/>
</dbReference>
<proteinExistence type="predicted"/>
<organism evidence="3 4">
    <name type="scientific">Ectocarpus siliculosus</name>
    <name type="common">Brown alga</name>
    <name type="synonym">Conferva siliculosa</name>
    <dbReference type="NCBI Taxonomy" id="2880"/>
    <lineage>
        <taxon>Eukaryota</taxon>
        <taxon>Sar</taxon>
        <taxon>Stramenopiles</taxon>
        <taxon>Ochrophyta</taxon>
        <taxon>PX clade</taxon>
        <taxon>Phaeophyceae</taxon>
        <taxon>Ectocarpales</taxon>
        <taxon>Ectocarpaceae</taxon>
        <taxon>Ectocarpus</taxon>
    </lineage>
</organism>
<reference evidence="3 4" key="1">
    <citation type="journal article" date="2010" name="Nature">
        <title>The Ectocarpus genome and the independent evolution of multicellularity in brown algae.</title>
        <authorList>
            <person name="Cock J.M."/>
            <person name="Sterck L."/>
            <person name="Rouze P."/>
            <person name="Scornet D."/>
            <person name="Allen A.E."/>
            <person name="Amoutzias G."/>
            <person name="Anthouard V."/>
            <person name="Artiguenave F."/>
            <person name="Aury J.M."/>
            <person name="Badger J.H."/>
            <person name="Beszteri B."/>
            <person name="Billiau K."/>
            <person name="Bonnet E."/>
            <person name="Bothwell J.H."/>
            <person name="Bowler C."/>
            <person name="Boyen C."/>
            <person name="Brownlee C."/>
            <person name="Carrano C.J."/>
            <person name="Charrier B."/>
            <person name="Cho G.Y."/>
            <person name="Coelho S.M."/>
            <person name="Collen J."/>
            <person name="Corre E."/>
            <person name="Da Silva C."/>
            <person name="Delage L."/>
            <person name="Delaroque N."/>
            <person name="Dittami S.M."/>
            <person name="Doulbeau S."/>
            <person name="Elias M."/>
            <person name="Farnham G."/>
            <person name="Gachon C.M."/>
            <person name="Gschloessl B."/>
            <person name="Heesch S."/>
            <person name="Jabbari K."/>
            <person name="Jubin C."/>
            <person name="Kawai H."/>
            <person name="Kimura K."/>
            <person name="Kloareg B."/>
            <person name="Kupper F.C."/>
            <person name="Lang D."/>
            <person name="Le Bail A."/>
            <person name="Leblanc C."/>
            <person name="Lerouge P."/>
            <person name="Lohr M."/>
            <person name="Lopez P.J."/>
            <person name="Martens C."/>
            <person name="Maumus F."/>
            <person name="Michel G."/>
            <person name="Miranda-Saavedra D."/>
            <person name="Morales J."/>
            <person name="Moreau H."/>
            <person name="Motomura T."/>
            <person name="Nagasato C."/>
            <person name="Napoli C.A."/>
            <person name="Nelson D.R."/>
            <person name="Nyvall-Collen P."/>
            <person name="Peters A.F."/>
            <person name="Pommier C."/>
            <person name="Potin P."/>
            <person name="Poulain J."/>
            <person name="Quesneville H."/>
            <person name="Read B."/>
            <person name="Rensing S.A."/>
            <person name="Ritter A."/>
            <person name="Rousvoal S."/>
            <person name="Samanta M."/>
            <person name="Samson G."/>
            <person name="Schroeder D.C."/>
            <person name="Segurens B."/>
            <person name="Strittmatter M."/>
            <person name="Tonon T."/>
            <person name="Tregear J.W."/>
            <person name="Valentin K."/>
            <person name="von Dassow P."/>
            <person name="Yamagishi T."/>
            <person name="Van de Peer Y."/>
            <person name="Wincker P."/>
        </authorList>
    </citation>
    <scope>NUCLEOTIDE SEQUENCE [LARGE SCALE GENOMIC DNA]</scope>
    <source>
        <strain evidence="4">Ec32 / CCAP1310/4</strain>
    </source>
</reference>
<sequence>MSACEAGGQWREAMEIVERSRKVTGTPTPTVYIALVRLLLRCGQAEAAADVLNTAIVDDRARRIPGQVGLDVMKQLIAGKCFKRVLEVYRMLRVRGYIGRGRNSRARLTTMVTCYGARAAEALIAWRDVQDIYRLYLADREASGGGEDWEGLGRSLPCVVFRTLYKAKHYEEALPYLEDALSSKKFCNTILINMGINCLGKTKRWEEAVAVFERMPTELGHEPDSMTHGLVVNSLALSGRTEEAIELFDSMCKSTNPIFKSNPPALTACLNSAINACDIAGRWEDALDLARRAEKAGVKPDMISYSTLMNTLCHAGECGRALEVFRKMIKKKLEPGLVSCNYVLTYCSKHKAGMVAMEFLMVMKKAKLKVTAVSYNAVIAALFQEEQYHLVLEMFREMQLFGLSPDGFAIKHCLQACDITEAYDAAAGVVRGLWKTGTPVDERAYTIAFSVLARGAYIGVIEDLMNDMETRGETPGEGCYTSLITAYCKRGEWERAQALFEEMQQAPPEENIAPNQFTYNALISVYTFSGRLDLATQKFTEMAEVGLQYDIRTFVNMILGFAREDRYKDVLVMFQGLENLLSANARDGILVQPRSQTGYRNCYHETLKGCEVEGNWQMARRILKSMHLQSMDVDVVAYGAAIGACGRKGRWKEALEILREMEARDDVTGGEWRKALHLLLKMINSGIEPDTIAYNASISASANCGEWQMALKLFDSLFKAGLIPDARTYSAVMIACFKGHQWQKAMELFLRMVSEGKLPNKQTINILMELLDEAGKFSKRKDDRCCVRCGFSVP</sequence>
<dbReference type="PROSITE" id="PS51375">
    <property type="entry name" value="PPR"/>
    <property type="match status" value="8"/>
</dbReference>
<evidence type="ECO:0000256" key="1">
    <source>
        <dbReference type="ARBA" id="ARBA00022737"/>
    </source>
</evidence>
<dbReference type="PANTHER" id="PTHR47447:SF17">
    <property type="entry name" value="OS12G0638900 PROTEIN"/>
    <property type="match status" value="1"/>
</dbReference>
<evidence type="ECO:0000313" key="4">
    <source>
        <dbReference type="Proteomes" id="UP000002630"/>
    </source>
</evidence>
<feature type="repeat" description="PPR" evidence="2">
    <location>
        <begin position="301"/>
        <end position="335"/>
    </location>
</feature>
<keyword evidence="4" id="KW-1185">Reference proteome</keyword>
<feature type="repeat" description="PPR" evidence="2">
    <location>
        <begin position="634"/>
        <end position="668"/>
    </location>
</feature>
<dbReference type="Pfam" id="PF01535">
    <property type="entry name" value="PPR"/>
    <property type="match status" value="5"/>
</dbReference>
<dbReference type="PANTHER" id="PTHR47447">
    <property type="entry name" value="OS03G0856100 PROTEIN"/>
    <property type="match status" value="1"/>
</dbReference>
<feature type="repeat" description="PPR" evidence="2">
    <location>
        <begin position="515"/>
        <end position="549"/>
    </location>
</feature>
<dbReference type="Pfam" id="PF13812">
    <property type="entry name" value="PPR_3"/>
    <property type="match status" value="1"/>
</dbReference>
<dbReference type="EMBL" id="FN649745">
    <property type="protein sequence ID" value="CBJ28825.1"/>
    <property type="molecule type" value="Genomic_DNA"/>
</dbReference>
<protein>
    <recommendedName>
        <fullName evidence="5">Pentacotripeptide-repeat region of PRORP domain-containing protein</fullName>
    </recommendedName>
</protein>
<dbReference type="NCBIfam" id="TIGR00756">
    <property type="entry name" value="PPR"/>
    <property type="match status" value="7"/>
</dbReference>
<accession>D7FIK7</accession>
<dbReference type="SUPFAM" id="SSF48452">
    <property type="entry name" value="TPR-like"/>
    <property type="match status" value="1"/>
</dbReference>
<feature type="repeat" description="PPR" evidence="2">
    <location>
        <begin position="476"/>
        <end position="506"/>
    </location>
</feature>
<dbReference type="OrthoDB" id="185373at2759"/>
<feature type="repeat" description="PPR" evidence="2">
    <location>
        <begin position="371"/>
        <end position="405"/>
    </location>
</feature>
<feature type="repeat" description="PPR" evidence="2">
    <location>
        <begin position="725"/>
        <end position="759"/>
    </location>
</feature>
<gene>
    <name evidence="3" type="ORF">Esi_0122_0018</name>
</gene>
<dbReference type="Proteomes" id="UP000002630">
    <property type="component" value="Linkage Group LG20"/>
</dbReference>
<name>D7FIK7_ECTSI</name>
<dbReference type="InterPro" id="IPR002885">
    <property type="entry name" value="PPR_rpt"/>
</dbReference>
<dbReference type="eggNOG" id="KOG4197">
    <property type="taxonomic scope" value="Eukaryota"/>
</dbReference>
<dbReference type="STRING" id="2880.D7FIK7"/>
<dbReference type="Pfam" id="PF13041">
    <property type="entry name" value="PPR_2"/>
    <property type="match status" value="2"/>
</dbReference>
<dbReference type="InterPro" id="IPR011990">
    <property type="entry name" value="TPR-like_helical_dom_sf"/>
</dbReference>
<evidence type="ECO:0008006" key="5">
    <source>
        <dbReference type="Google" id="ProtNLM"/>
    </source>
</evidence>
<dbReference type="AlphaFoldDB" id="D7FIK7"/>
<evidence type="ECO:0000313" key="3">
    <source>
        <dbReference type="EMBL" id="CBJ28825.1"/>
    </source>
</evidence>
<keyword evidence="1" id="KW-0677">Repeat</keyword>